<feature type="transmembrane region" description="Helical" evidence="6">
    <location>
        <begin position="338"/>
        <end position="362"/>
    </location>
</feature>
<feature type="transmembrane region" description="Helical" evidence="6">
    <location>
        <begin position="237"/>
        <end position="262"/>
    </location>
</feature>
<keyword evidence="2" id="KW-1003">Cell membrane</keyword>
<dbReference type="GO" id="GO:0005886">
    <property type="term" value="C:plasma membrane"/>
    <property type="evidence" value="ECO:0007669"/>
    <property type="project" value="UniProtKB-SubCell"/>
</dbReference>
<feature type="transmembrane region" description="Helical" evidence="6">
    <location>
        <begin position="304"/>
        <end position="332"/>
    </location>
</feature>
<keyword evidence="4 6" id="KW-1133">Transmembrane helix</keyword>
<dbReference type="RefSeq" id="WP_164456209.1">
    <property type="nucleotide sequence ID" value="NZ_ABDWLN020000059.1"/>
</dbReference>
<feature type="transmembrane region" description="Helical" evidence="6">
    <location>
        <begin position="468"/>
        <end position="491"/>
    </location>
</feature>
<feature type="transmembrane region" description="Helical" evidence="6">
    <location>
        <begin position="39"/>
        <end position="69"/>
    </location>
</feature>
<dbReference type="EMBL" id="CAHPSF010000015">
    <property type="protein sequence ID" value="CAB5715237.1"/>
    <property type="molecule type" value="Genomic_DNA"/>
</dbReference>
<evidence type="ECO:0000256" key="3">
    <source>
        <dbReference type="ARBA" id="ARBA00022692"/>
    </source>
</evidence>
<evidence type="ECO:0000256" key="5">
    <source>
        <dbReference type="ARBA" id="ARBA00023136"/>
    </source>
</evidence>
<name>A0A9N8H182_PRORE</name>
<feature type="transmembrane region" description="Helical" evidence="6">
    <location>
        <begin position="396"/>
        <end position="414"/>
    </location>
</feature>
<keyword evidence="3 6" id="KW-0812">Transmembrane</keyword>
<gene>
    <name evidence="7" type="ORF">GHA_04052</name>
</gene>
<keyword evidence="5 6" id="KW-0472">Membrane</keyword>
<dbReference type="Proteomes" id="UP000834611">
    <property type="component" value="Unassembled WGS sequence"/>
</dbReference>
<protein>
    <recommendedName>
        <fullName evidence="9">Polysaccharide biosynthesis protein</fullName>
    </recommendedName>
</protein>
<dbReference type="InterPro" id="IPR050833">
    <property type="entry name" value="Poly_Biosynth_Transport"/>
</dbReference>
<evidence type="ECO:0000313" key="8">
    <source>
        <dbReference type="Proteomes" id="UP000834611"/>
    </source>
</evidence>
<evidence type="ECO:0000256" key="6">
    <source>
        <dbReference type="SAM" id="Phobius"/>
    </source>
</evidence>
<feature type="transmembrane region" description="Helical" evidence="6">
    <location>
        <begin position="435"/>
        <end position="456"/>
    </location>
</feature>
<dbReference type="PANTHER" id="PTHR30250">
    <property type="entry name" value="PST FAMILY PREDICTED COLANIC ACID TRANSPORTER"/>
    <property type="match status" value="1"/>
</dbReference>
<feature type="transmembrane region" description="Helical" evidence="6">
    <location>
        <begin position="7"/>
        <end position="27"/>
    </location>
</feature>
<evidence type="ECO:0000313" key="7">
    <source>
        <dbReference type="EMBL" id="CAB5715237.1"/>
    </source>
</evidence>
<evidence type="ECO:0000256" key="2">
    <source>
        <dbReference type="ARBA" id="ARBA00022475"/>
    </source>
</evidence>
<accession>A0A9N8H182</accession>
<evidence type="ECO:0000256" key="4">
    <source>
        <dbReference type="ARBA" id="ARBA00022989"/>
    </source>
</evidence>
<evidence type="ECO:0008006" key="9">
    <source>
        <dbReference type="Google" id="ProtNLM"/>
    </source>
</evidence>
<dbReference type="AlphaFoldDB" id="A0A9N8H182"/>
<dbReference type="PANTHER" id="PTHR30250:SF26">
    <property type="entry name" value="PSMA PROTEIN"/>
    <property type="match status" value="1"/>
</dbReference>
<feature type="transmembrane region" description="Helical" evidence="6">
    <location>
        <begin position="374"/>
        <end position="390"/>
    </location>
</feature>
<reference evidence="7" key="1">
    <citation type="submission" date="2020-05" db="EMBL/GenBank/DDBJ databases">
        <authorList>
            <person name="Delgado-Blas J."/>
        </authorList>
    </citation>
    <scope>NUCLEOTIDE SEQUENCE</scope>
    <source>
        <strain evidence="7">BB1453</strain>
    </source>
</reference>
<proteinExistence type="predicted"/>
<comment type="caution">
    <text evidence="7">The sequence shown here is derived from an EMBL/GenBank/DDBJ whole genome shotgun (WGS) entry which is preliminary data.</text>
</comment>
<feature type="transmembrane region" description="Helical" evidence="6">
    <location>
        <begin position="90"/>
        <end position="109"/>
    </location>
</feature>
<feature type="transmembrane region" description="Helical" evidence="6">
    <location>
        <begin position="124"/>
        <end position="141"/>
    </location>
</feature>
<comment type="subcellular location">
    <subcellularLocation>
        <location evidence="1">Cell membrane</location>
        <topology evidence="1">Multi-pass membrane protein</topology>
    </subcellularLocation>
</comment>
<feature type="transmembrane region" description="Helical" evidence="6">
    <location>
        <begin position="268"/>
        <end position="292"/>
    </location>
</feature>
<organism evidence="7 8">
    <name type="scientific">Providencia rettgeri</name>
    <dbReference type="NCBI Taxonomy" id="587"/>
    <lineage>
        <taxon>Bacteria</taxon>
        <taxon>Pseudomonadati</taxon>
        <taxon>Pseudomonadota</taxon>
        <taxon>Gammaproteobacteria</taxon>
        <taxon>Enterobacterales</taxon>
        <taxon>Morganellaceae</taxon>
        <taxon>Providencia</taxon>
    </lineage>
</organism>
<sequence>MRIKNSINNSISSIINLLFLTIFNLIYRTVFIKVLGEEYLGINAVMVNIVTVLSLAELGFSQAIAYLLYKPLAEKNDAKAFAYIRYFKRIYLYIGAFVIIMGIVLLPFLESIIPTNIKPTEVKIIFLLFIANSSITYFWSYKRTLIIADQKNYKIIPAISLCQATDLILKSIFLFIIRDFIFILCLQVVIKILENFLVNNKINKLYATVFSSDVIPLNNTEKETIKRKTIATFYHKLGTVFVNSTDSIIISAFVGVSILGVYSNYTMVITLLTTFISVAFNSTIASFGNLIIEKKDKSEESFYIIQYTSIFIFGLASLLFLTQINSVISLWIGDKYNISYYIVILLTINFFIVGIRTPVIIAKTAGGIFEKDKYAPILEGILSLILALLLVQKYDIIGVLMAKLISVIVIPLWLQPYITFNHIFSKKLSVYLKKIIPLLTCALITIVFGIIISHYISTLITQNGFIPLVVTTFILIVIYTLMFLMLTFNIVELKMLIKKLFYIWNSRTFLR</sequence>
<evidence type="ECO:0000256" key="1">
    <source>
        <dbReference type="ARBA" id="ARBA00004651"/>
    </source>
</evidence>